<feature type="repeat" description="TPR" evidence="6">
    <location>
        <begin position="261"/>
        <end position="294"/>
    </location>
</feature>
<dbReference type="Pfam" id="PF10516">
    <property type="entry name" value="SHNi-TPR"/>
    <property type="match status" value="1"/>
</dbReference>
<evidence type="ECO:0000256" key="4">
    <source>
        <dbReference type="ARBA" id="ARBA00022803"/>
    </source>
</evidence>
<evidence type="ECO:0000256" key="5">
    <source>
        <dbReference type="ARBA" id="ARBA00023242"/>
    </source>
</evidence>
<dbReference type="GO" id="GO:0005654">
    <property type="term" value="C:nucleoplasm"/>
    <property type="evidence" value="ECO:0007669"/>
    <property type="project" value="TreeGrafter"/>
</dbReference>
<feature type="domain" description="Tetratricopeptide SHNi-TPR" evidence="9">
    <location>
        <begin position="219"/>
        <end position="254"/>
    </location>
</feature>
<sequence>MADNSKANEPEQVLVEPAQTSESNKDTEGANIQNDEVNEKEKLKKEATMLFLQGKRSIYIKDFQAAVAALSESCQLFTQIYPEQDDGLADPYFYYGKALLEIGRNETDVLGDQMQEGADADDDDDEDENDEEEGGETTDQPEGEVKTNGNSTEEHELAKNGVNGDDNMEGKTSEESKTNEEGESDDINDLQLSWEYLELAKLIYMRKADTCKETAIKLAETYLCLGENGLESENYSIAVEDIKQALELQKVHLPEYDRRIAETYYQLGVAYSLAQNYDEAVNNFKKAIEQLNKKIASLETRQKNGDSKTEEEEKDAFYTMDGEIKEIQSVIKDIEEKIRDMIESKNQVKAELIKKVVSGENQPGSSTSSGGAPAGSSASSSSSSANIPATDISHLIKKKRKNDEEGETVEKKSKLEN</sequence>
<evidence type="ECO:0000256" key="6">
    <source>
        <dbReference type="PROSITE-ProRule" id="PRU00339"/>
    </source>
</evidence>
<feature type="compositionally biased region" description="Basic and acidic residues" evidence="8">
    <location>
        <begin position="168"/>
        <end position="180"/>
    </location>
</feature>
<evidence type="ECO:0000259" key="9">
    <source>
        <dbReference type="Pfam" id="PF10516"/>
    </source>
</evidence>
<feature type="compositionally biased region" description="Acidic residues" evidence="8">
    <location>
        <begin position="118"/>
        <end position="142"/>
    </location>
</feature>
<dbReference type="InterPro" id="IPR019734">
    <property type="entry name" value="TPR_rpt"/>
</dbReference>
<organism evidence="10 11">
    <name type="scientific">Polyplax serrata</name>
    <name type="common">Common mouse louse</name>
    <dbReference type="NCBI Taxonomy" id="468196"/>
    <lineage>
        <taxon>Eukaryota</taxon>
        <taxon>Metazoa</taxon>
        <taxon>Ecdysozoa</taxon>
        <taxon>Arthropoda</taxon>
        <taxon>Hexapoda</taxon>
        <taxon>Insecta</taxon>
        <taxon>Pterygota</taxon>
        <taxon>Neoptera</taxon>
        <taxon>Paraneoptera</taxon>
        <taxon>Psocodea</taxon>
        <taxon>Troctomorpha</taxon>
        <taxon>Phthiraptera</taxon>
        <taxon>Anoplura</taxon>
        <taxon>Polyplacidae</taxon>
        <taxon>Polyplax</taxon>
    </lineage>
</organism>
<evidence type="ECO:0000256" key="1">
    <source>
        <dbReference type="ARBA" id="ARBA00004123"/>
    </source>
</evidence>
<feature type="coiled-coil region" evidence="7">
    <location>
        <begin position="274"/>
        <end position="351"/>
    </location>
</feature>
<dbReference type="PANTHER" id="PTHR15081">
    <property type="entry name" value="NUCLEAR AUTOANTIGENIC SPERM PROTEIN NASP -RELATED"/>
    <property type="match status" value="1"/>
</dbReference>
<dbReference type="GO" id="GO:0042393">
    <property type="term" value="F:histone binding"/>
    <property type="evidence" value="ECO:0007669"/>
    <property type="project" value="TreeGrafter"/>
</dbReference>
<evidence type="ECO:0000256" key="8">
    <source>
        <dbReference type="SAM" id="MobiDB-lite"/>
    </source>
</evidence>
<feature type="compositionally biased region" description="Low complexity" evidence="8">
    <location>
        <begin position="364"/>
        <end position="385"/>
    </location>
</feature>
<keyword evidence="4 6" id="KW-0802">TPR repeat</keyword>
<dbReference type="InterPro" id="IPR019544">
    <property type="entry name" value="Tetratricopeptide_SHNi-TPR_dom"/>
</dbReference>
<name>A0AAN8SD49_POLSC</name>
<dbReference type="GO" id="GO:0034080">
    <property type="term" value="P:CENP-A containing chromatin assembly"/>
    <property type="evidence" value="ECO:0007669"/>
    <property type="project" value="TreeGrafter"/>
</dbReference>
<feature type="compositionally biased region" description="Basic and acidic residues" evidence="8">
    <location>
        <begin position="408"/>
        <end position="417"/>
    </location>
</feature>
<keyword evidence="3" id="KW-0677">Repeat</keyword>
<evidence type="ECO:0000313" key="10">
    <source>
        <dbReference type="EMBL" id="KAK6643096.1"/>
    </source>
</evidence>
<evidence type="ECO:0000313" key="11">
    <source>
        <dbReference type="Proteomes" id="UP001372834"/>
    </source>
</evidence>
<dbReference type="PROSITE" id="PS50293">
    <property type="entry name" value="TPR_REGION"/>
    <property type="match status" value="1"/>
</dbReference>
<evidence type="ECO:0000256" key="3">
    <source>
        <dbReference type="ARBA" id="ARBA00022737"/>
    </source>
</evidence>
<dbReference type="EMBL" id="JAWJWE010000002">
    <property type="protein sequence ID" value="KAK6643096.1"/>
    <property type="molecule type" value="Genomic_DNA"/>
</dbReference>
<feature type="region of interest" description="Disordered" evidence="8">
    <location>
        <begin position="357"/>
        <end position="417"/>
    </location>
</feature>
<feature type="repeat" description="TPR" evidence="6">
    <location>
        <begin position="219"/>
        <end position="252"/>
    </location>
</feature>
<dbReference type="InterPro" id="IPR051730">
    <property type="entry name" value="NASP-like"/>
</dbReference>
<dbReference type="SUPFAM" id="SSF48452">
    <property type="entry name" value="TPR-like"/>
    <property type="match status" value="1"/>
</dbReference>
<feature type="region of interest" description="Disordered" evidence="8">
    <location>
        <begin position="115"/>
        <end position="186"/>
    </location>
</feature>
<keyword evidence="5" id="KW-0539">Nucleus</keyword>
<dbReference type="GO" id="GO:0006335">
    <property type="term" value="P:DNA replication-dependent chromatin assembly"/>
    <property type="evidence" value="ECO:0007669"/>
    <property type="project" value="TreeGrafter"/>
</dbReference>
<evidence type="ECO:0000256" key="7">
    <source>
        <dbReference type="SAM" id="Coils"/>
    </source>
</evidence>
<evidence type="ECO:0000256" key="2">
    <source>
        <dbReference type="ARBA" id="ARBA00008402"/>
    </source>
</evidence>
<dbReference type="SMART" id="SM00028">
    <property type="entry name" value="TPR"/>
    <property type="match status" value="2"/>
</dbReference>
<comment type="subcellular location">
    <subcellularLocation>
        <location evidence="1">Nucleus</location>
    </subcellularLocation>
</comment>
<dbReference type="Pfam" id="PF00515">
    <property type="entry name" value="TPR_1"/>
    <property type="match status" value="1"/>
</dbReference>
<keyword evidence="7" id="KW-0175">Coiled coil</keyword>
<dbReference type="Proteomes" id="UP001372834">
    <property type="component" value="Unassembled WGS sequence"/>
</dbReference>
<comment type="similarity">
    <text evidence="2">Belongs to the NASP family.</text>
</comment>
<protein>
    <recommendedName>
        <fullName evidence="9">Tetratricopeptide SHNi-TPR domain-containing protein</fullName>
    </recommendedName>
</protein>
<proteinExistence type="inferred from homology"/>
<gene>
    <name evidence="10" type="ORF">RUM43_004599</name>
</gene>
<dbReference type="PROSITE" id="PS50005">
    <property type="entry name" value="TPR"/>
    <property type="match status" value="2"/>
</dbReference>
<dbReference type="AlphaFoldDB" id="A0AAN8SD49"/>
<comment type="caution">
    <text evidence="10">The sequence shown here is derived from an EMBL/GenBank/DDBJ whole genome shotgun (WGS) entry which is preliminary data.</text>
</comment>
<dbReference type="PANTHER" id="PTHR15081:SF1">
    <property type="entry name" value="NUCLEAR AUTOANTIGENIC SPERM PROTEIN"/>
    <property type="match status" value="1"/>
</dbReference>
<feature type="region of interest" description="Disordered" evidence="8">
    <location>
        <begin position="1"/>
        <end position="41"/>
    </location>
</feature>
<reference evidence="10 11" key="1">
    <citation type="submission" date="2023-10" db="EMBL/GenBank/DDBJ databases">
        <title>Genomes of two closely related lineages of the louse Polyplax serrata with different host specificities.</title>
        <authorList>
            <person name="Martinu J."/>
            <person name="Tarabai H."/>
            <person name="Stefka J."/>
            <person name="Hypsa V."/>
        </authorList>
    </citation>
    <scope>NUCLEOTIDE SEQUENCE [LARGE SCALE GENOMIC DNA]</scope>
    <source>
        <strain evidence="10">HR10_N</strain>
    </source>
</reference>
<dbReference type="InterPro" id="IPR011990">
    <property type="entry name" value="TPR-like_helical_dom_sf"/>
</dbReference>
<dbReference type="Gene3D" id="1.25.40.10">
    <property type="entry name" value="Tetratricopeptide repeat domain"/>
    <property type="match status" value="1"/>
</dbReference>
<accession>A0AAN8SD49</accession>